<organism evidence="1 2">
    <name type="scientific">Phytophthora cactorum</name>
    <dbReference type="NCBI Taxonomy" id="29920"/>
    <lineage>
        <taxon>Eukaryota</taxon>
        <taxon>Sar</taxon>
        <taxon>Stramenopiles</taxon>
        <taxon>Oomycota</taxon>
        <taxon>Peronosporomycetes</taxon>
        <taxon>Peronosporales</taxon>
        <taxon>Peronosporaceae</taxon>
        <taxon>Phytophthora</taxon>
    </lineage>
</organism>
<evidence type="ECO:0000313" key="2">
    <source>
        <dbReference type="Proteomes" id="UP000736787"/>
    </source>
</evidence>
<proteinExistence type="predicted"/>
<comment type="caution">
    <text evidence="1">The sequence shown here is derived from an EMBL/GenBank/DDBJ whole genome shotgun (WGS) entry which is preliminary data.</text>
</comment>
<sequence>MPPGITAEEKEEIIKTILTDATCRSLYSYHPPVFAKRRHQQPPSGWPLSWLLRLLEVLWMLVAVRCFGSDGAVDDAIRAARIFVAIIWQLRFKSAFVRKSASFKKAFPKKAHTSFRPP</sequence>
<protein>
    <submittedName>
        <fullName evidence="1">Uncharacterized protein</fullName>
    </submittedName>
</protein>
<reference evidence="1" key="1">
    <citation type="submission" date="2018-10" db="EMBL/GenBank/DDBJ databases">
        <title>Effector identification in a new, highly contiguous assembly of the strawberry crown rot pathogen Phytophthora cactorum.</title>
        <authorList>
            <person name="Armitage A.D."/>
            <person name="Nellist C.F."/>
            <person name="Bates H."/>
            <person name="Vickerstaff R.J."/>
            <person name="Harrison R.J."/>
        </authorList>
    </citation>
    <scope>NUCLEOTIDE SEQUENCE</scope>
    <source>
        <strain evidence="1">4040</strain>
    </source>
</reference>
<name>A0A8T1LM92_9STRA</name>
<evidence type="ECO:0000313" key="1">
    <source>
        <dbReference type="EMBL" id="KAG2941989.1"/>
    </source>
</evidence>
<dbReference type="EMBL" id="RCMK01000237">
    <property type="protein sequence ID" value="KAG2941989.1"/>
    <property type="molecule type" value="Genomic_DNA"/>
</dbReference>
<accession>A0A8T1LM92</accession>
<gene>
    <name evidence="1" type="ORF">PC117_g10000</name>
</gene>
<dbReference type="Proteomes" id="UP000736787">
    <property type="component" value="Unassembled WGS sequence"/>
</dbReference>
<dbReference type="AlphaFoldDB" id="A0A8T1LM92"/>